<evidence type="ECO:0000313" key="1">
    <source>
        <dbReference type="EMBL" id="PYE53015.1"/>
    </source>
</evidence>
<sequence length="40" mass="4402">MIENVIKEINYLVKVYGKNGFLGDGNKKDRTAISFSKPGG</sequence>
<proteinExistence type="predicted"/>
<organism evidence="1 2">
    <name type="scientific">Shewanella chilikensis</name>
    <dbReference type="NCBI Taxonomy" id="558541"/>
    <lineage>
        <taxon>Bacteria</taxon>
        <taxon>Pseudomonadati</taxon>
        <taxon>Pseudomonadota</taxon>
        <taxon>Gammaproteobacteria</taxon>
        <taxon>Alteromonadales</taxon>
        <taxon>Shewanellaceae</taxon>
        <taxon>Shewanella</taxon>
    </lineage>
</organism>
<comment type="caution">
    <text evidence="1">The sequence shown here is derived from an EMBL/GenBank/DDBJ whole genome shotgun (WGS) entry which is preliminary data.</text>
</comment>
<evidence type="ECO:0000313" key="2">
    <source>
        <dbReference type="Proteomes" id="UP000247584"/>
    </source>
</evidence>
<accession>A0ABX5PHA4</accession>
<dbReference type="Proteomes" id="UP000247584">
    <property type="component" value="Unassembled WGS sequence"/>
</dbReference>
<dbReference type="EMBL" id="QJSY01000079">
    <property type="protein sequence ID" value="PYE53015.1"/>
    <property type="molecule type" value="Genomic_DNA"/>
</dbReference>
<name>A0ABX5PHA4_9GAMM</name>
<reference evidence="1 2" key="1">
    <citation type="submission" date="2018-06" db="EMBL/GenBank/DDBJ databases">
        <title>Genomic Encyclopedia of Type Strains, Phase III (KMG-III): the genomes of soil and plant-associated and newly described type strains.</title>
        <authorList>
            <person name="Whitman W."/>
        </authorList>
    </citation>
    <scope>NUCLEOTIDE SEQUENCE [LARGE SCALE GENOMIC DNA]</scope>
    <source>
        <strain evidence="1 2">JC5</strain>
    </source>
</reference>
<gene>
    <name evidence="1" type="ORF">C8J23_1792</name>
</gene>
<keyword evidence="2" id="KW-1185">Reference proteome</keyword>
<protein>
    <submittedName>
        <fullName evidence="1">Uncharacterized protein</fullName>
    </submittedName>
</protein>